<organism evidence="1 2">
    <name type="scientific">Choristoneura fumiferana</name>
    <name type="common">Spruce budworm moth</name>
    <name type="synonym">Archips fumiferana</name>
    <dbReference type="NCBI Taxonomy" id="7141"/>
    <lineage>
        <taxon>Eukaryota</taxon>
        <taxon>Metazoa</taxon>
        <taxon>Ecdysozoa</taxon>
        <taxon>Arthropoda</taxon>
        <taxon>Hexapoda</taxon>
        <taxon>Insecta</taxon>
        <taxon>Pterygota</taxon>
        <taxon>Neoptera</taxon>
        <taxon>Endopterygota</taxon>
        <taxon>Lepidoptera</taxon>
        <taxon>Glossata</taxon>
        <taxon>Ditrysia</taxon>
        <taxon>Tortricoidea</taxon>
        <taxon>Tortricidae</taxon>
        <taxon>Tortricinae</taxon>
        <taxon>Choristoneura</taxon>
    </lineage>
</organism>
<dbReference type="Proteomes" id="UP001064048">
    <property type="component" value="Chromosome 23"/>
</dbReference>
<sequence length="96" mass="11148">MMRAYESKHRITFPVRKLLLIITKSLYCPPNLEDFNKNGDVPQIEACQVTNPDESLPDVERNVAGVQNRIYRNTAYKLRRRAADPRPVHIRTPTQT</sequence>
<dbReference type="EMBL" id="CM046123">
    <property type="protein sequence ID" value="KAI8439080.1"/>
    <property type="molecule type" value="Genomic_DNA"/>
</dbReference>
<accession>A0ACC0KRZ6</accession>
<protein>
    <submittedName>
        <fullName evidence="1">Uncharacterized protein</fullName>
    </submittedName>
</protein>
<keyword evidence="2" id="KW-1185">Reference proteome</keyword>
<evidence type="ECO:0000313" key="1">
    <source>
        <dbReference type="EMBL" id="KAI8439080.1"/>
    </source>
</evidence>
<reference evidence="1 2" key="1">
    <citation type="journal article" date="2022" name="Genome Biol. Evol.">
        <title>The Spruce Budworm Genome: Reconstructing the Evolutionary History of Antifreeze Proteins.</title>
        <authorList>
            <person name="Beliveau C."/>
            <person name="Gagne P."/>
            <person name="Picq S."/>
            <person name="Vernygora O."/>
            <person name="Keeling C.I."/>
            <person name="Pinkney K."/>
            <person name="Doucet D."/>
            <person name="Wen F."/>
            <person name="Johnston J.S."/>
            <person name="Maaroufi H."/>
            <person name="Boyle B."/>
            <person name="Laroche J."/>
            <person name="Dewar K."/>
            <person name="Juretic N."/>
            <person name="Blackburn G."/>
            <person name="Nisole A."/>
            <person name="Brunet B."/>
            <person name="Brandao M."/>
            <person name="Lumley L."/>
            <person name="Duan J."/>
            <person name="Quan G."/>
            <person name="Lucarotti C.J."/>
            <person name="Roe A.D."/>
            <person name="Sperling F.A.H."/>
            <person name="Levesque R.C."/>
            <person name="Cusson M."/>
        </authorList>
    </citation>
    <scope>NUCLEOTIDE SEQUENCE [LARGE SCALE GENOMIC DNA]</scope>
    <source>
        <strain evidence="1">Glfc:IPQL:Cfum</strain>
    </source>
</reference>
<evidence type="ECO:0000313" key="2">
    <source>
        <dbReference type="Proteomes" id="UP001064048"/>
    </source>
</evidence>
<comment type="caution">
    <text evidence="1">The sequence shown here is derived from an EMBL/GenBank/DDBJ whole genome shotgun (WGS) entry which is preliminary data.</text>
</comment>
<gene>
    <name evidence="1" type="ORF">MSG28_012945</name>
</gene>
<proteinExistence type="predicted"/>
<name>A0ACC0KRZ6_CHOFU</name>